<dbReference type="Pfam" id="PF13439">
    <property type="entry name" value="Glyco_transf_4"/>
    <property type="match status" value="1"/>
</dbReference>
<sequence>MDKTIVVFCNQPISISETFVYNQIAGLTRYRPAILGTKLPPEPRIHLNNLEVSLLNQGGLRGRLRELELKLLGRVPPDIQRWIASQRPALIHAHFVPYGAIALPIAQQFQRPLLVSAHGTDVTLRDFAIWRSSYLAHRLYLLRRKQLVRHTSRLIVQSHFLRQIAINQHGFKPEQVACIRYGIDLSQFQAHQHPPEAGHILYVGRLVERKGLPFLLEALAQLQPRFPDLHLTVIGDGPMRARYEALARQYLGDRVTFLGAQPSATVRSYLQRAYAFCMPSITMPSGEAETLGVVFLEAMAMRVPPVSFASGGIPEVIRHGETGFLATERNPTELAHYLGLLLANPALRERMGEQGRRWVEQEFNLTTQNAKLEALYDEVLAEHHQLQAH</sequence>
<organism evidence="3 4">
    <name type="scientific">Chloroflexus islandicus</name>
    <dbReference type="NCBI Taxonomy" id="1707952"/>
    <lineage>
        <taxon>Bacteria</taxon>
        <taxon>Bacillati</taxon>
        <taxon>Chloroflexota</taxon>
        <taxon>Chloroflexia</taxon>
        <taxon>Chloroflexales</taxon>
        <taxon>Chloroflexineae</taxon>
        <taxon>Chloroflexaceae</taxon>
        <taxon>Chloroflexus</taxon>
    </lineage>
</organism>
<dbReference type="InterPro" id="IPR050194">
    <property type="entry name" value="Glycosyltransferase_grp1"/>
</dbReference>
<dbReference type="RefSeq" id="WP_066784368.1">
    <property type="nucleotide sequence ID" value="NZ_LWQS01000038.1"/>
</dbReference>
<evidence type="ECO:0000259" key="2">
    <source>
        <dbReference type="Pfam" id="PF13439"/>
    </source>
</evidence>
<evidence type="ECO:0000313" key="4">
    <source>
        <dbReference type="Proteomes" id="UP000078287"/>
    </source>
</evidence>
<feature type="domain" description="Glycosyl transferase family 1" evidence="1">
    <location>
        <begin position="187"/>
        <end position="358"/>
    </location>
</feature>
<dbReference type="GO" id="GO:0016757">
    <property type="term" value="F:glycosyltransferase activity"/>
    <property type="evidence" value="ECO:0007669"/>
    <property type="project" value="InterPro"/>
</dbReference>
<dbReference type="AlphaFoldDB" id="A0A178MEX1"/>
<dbReference type="InterPro" id="IPR028098">
    <property type="entry name" value="Glyco_trans_4-like_N"/>
</dbReference>
<feature type="domain" description="Glycosyltransferase subfamily 4-like N-terminal" evidence="2">
    <location>
        <begin position="64"/>
        <end position="186"/>
    </location>
</feature>
<dbReference type="Gene3D" id="3.40.50.2000">
    <property type="entry name" value="Glycogen Phosphorylase B"/>
    <property type="match status" value="2"/>
</dbReference>
<dbReference type="Proteomes" id="UP000078287">
    <property type="component" value="Unassembled WGS sequence"/>
</dbReference>
<dbReference type="STRING" id="1707952.A6A03_00835"/>
<name>A0A178MEX1_9CHLR</name>
<dbReference type="SUPFAM" id="SSF53756">
    <property type="entry name" value="UDP-Glycosyltransferase/glycogen phosphorylase"/>
    <property type="match status" value="1"/>
</dbReference>
<dbReference type="Pfam" id="PF00534">
    <property type="entry name" value="Glycos_transf_1"/>
    <property type="match status" value="1"/>
</dbReference>
<dbReference type="PANTHER" id="PTHR45947:SF14">
    <property type="entry name" value="SLL1723 PROTEIN"/>
    <property type="match status" value="1"/>
</dbReference>
<reference evidence="3 4" key="1">
    <citation type="submission" date="2016-04" db="EMBL/GenBank/DDBJ databases">
        <title>Chloroflexus islandicus sp. nov., a thermophilic filamentous anoxygenic phototrophic bacterium from geyser Strokkur (Iceland).</title>
        <authorList>
            <person name="Gaisin V.A."/>
            <person name="Kalashnikov A.M."/>
            <person name="Sukhacheva M.V."/>
            <person name="Grouzdev D.S."/>
            <person name="Ivanov T.M."/>
            <person name="Kuznetsov B."/>
            <person name="Gorlenko V.M."/>
        </authorList>
    </citation>
    <scope>NUCLEOTIDE SEQUENCE [LARGE SCALE GENOMIC DNA]</scope>
    <source>
        <strain evidence="4">isl-2</strain>
    </source>
</reference>
<keyword evidence="3" id="KW-0808">Transferase</keyword>
<dbReference type="InterPro" id="IPR001296">
    <property type="entry name" value="Glyco_trans_1"/>
</dbReference>
<dbReference type="EMBL" id="LWQS01000038">
    <property type="protein sequence ID" value="OAN47320.1"/>
    <property type="molecule type" value="Genomic_DNA"/>
</dbReference>
<gene>
    <name evidence="3" type="ORF">A6A03_00835</name>
</gene>
<accession>A0A178MEX1</accession>
<proteinExistence type="predicted"/>
<evidence type="ECO:0000313" key="3">
    <source>
        <dbReference type="EMBL" id="OAN47320.1"/>
    </source>
</evidence>
<dbReference type="OrthoDB" id="9806653at2"/>
<protein>
    <submittedName>
        <fullName evidence="3">Glycosyl transferase family 1</fullName>
    </submittedName>
</protein>
<evidence type="ECO:0000259" key="1">
    <source>
        <dbReference type="Pfam" id="PF00534"/>
    </source>
</evidence>
<dbReference type="PANTHER" id="PTHR45947">
    <property type="entry name" value="SULFOQUINOVOSYL TRANSFERASE SQD2"/>
    <property type="match status" value="1"/>
</dbReference>
<comment type="caution">
    <text evidence="3">The sequence shown here is derived from an EMBL/GenBank/DDBJ whole genome shotgun (WGS) entry which is preliminary data.</text>
</comment>
<keyword evidence="4" id="KW-1185">Reference proteome</keyword>